<evidence type="ECO:0000256" key="2">
    <source>
        <dbReference type="SAM" id="SignalP"/>
    </source>
</evidence>
<feature type="compositionally biased region" description="Low complexity" evidence="1">
    <location>
        <begin position="22"/>
        <end position="33"/>
    </location>
</feature>
<accession>A0A2H0W187</accession>
<dbReference type="EMBL" id="PEZZ01000021">
    <property type="protein sequence ID" value="PIS05096.1"/>
    <property type="molecule type" value="Genomic_DNA"/>
</dbReference>
<evidence type="ECO:0000256" key="1">
    <source>
        <dbReference type="SAM" id="MobiDB-lite"/>
    </source>
</evidence>
<proteinExistence type="predicted"/>
<dbReference type="PROSITE" id="PS51257">
    <property type="entry name" value="PROKAR_LIPOPROTEIN"/>
    <property type="match status" value="1"/>
</dbReference>
<keyword evidence="2" id="KW-0732">Signal</keyword>
<evidence type="ECO:0000313" key="4">
    <source>
        <dbReference type="Proteomes" id="UP000230935"/>
    </source>
</evidence>
<feature type="chain" id="PRO_5013877112" description="PsbP C-terminal domain-containing protein" evidence="2">
    <location>
        <begin position="22"/>
        <end position="233"/>
    </location>
</feature>
<protein>
    <recommendedName>
        <fullName evidence="5">PsbP C-terminal domain-containing protein</fullName>
    </recommendedName>
</protein>
<feature type="region of interest" description="Disordered" evidence="1">
    <location>
        <begin position="22"/>
        <end position="86"/>
    </location>
</feature>
<dbReference type="Proteomes" id="UP000230935">
    <property type="component" value="Unassembled WGS sequence"/>
</dbReference>
<sequence>MIRLYIILLAGVLVMAGCTQPQPTNTNQNTNTNSSVIEGDVMDGHDDEGDKTDIDDGPSASETMDDEDNGDQAGENDKEADDSGENETQVYTNKAIGYSLNHPVNWYWQHFLAGTTENGVNLDSDYFIADPNPLVGFGSEYLGRYVIQVSSRPLSDFADAVNDLTKSSSKVDGIDAARYEGTRTNMVVENQTVVEYQFMRNGQSFRVIYSMLDSDPEQEAMFESFVKSISFES</sequence>
<feature type="compositionally biased region" description="Acidic residues" evidence="1">
    <location>
        <begin position="45"/>
        <end position="56"/>
    </location>
</feature>
<dbReference type="AlphaFoldDB" id="A0A2H0W187"/>
<organism evidence="3 4">
    <name type="scientific">Candidatus Buchananbacteria bacterium CG10_big_fil_rev_8_21_14_0_10_42_9</name>
    <dbReference type="NCBI Taxonomy" id="1974526"/>
    <lineage>
        <taxon>Bacteria</taxon>
        <taxon>Candidatus Buchananiibacteriota</taxon>
    </lineage>
</organism>
<evidence type="ECO:0000313" key="3">
    <source>
        <dbReference type="EMBL" id="PIS05096.1"/>
    </source>
</evidence>
<feature type="signal peptide" evidence="2">
    <location>
        <begin position="1"/>
        <end position="21"/>
    </location>
</feature>
<name>A0A2H0W187_9BACT</name>
<comment type="caution">
    <text evidence="3">The sequence shown here is derived from an EMBL/GenBank/DDBJ whole genome shotgun (WGS) entry which is preliminary data.</text>
</comment>
<evidence type="ECO:0008006" key="5">
    <source>
        <dbReference type="Google" id="ProtNLM"/>
    </source>
</evidence>
<gene>
    <name evidence="3" type="ORF">COT81_02930</name>
</gene>
<reference evidence="4" key="1">
    <citation type="submission" date="2017-09" db="EMBL/GenBank/DDBJ databases">
        <title>Depth-based differentiation of microbial function through sediment-hosted aquifers and enrichment of novel symbionts in the deep terrestrial subsurface.</title>
        <authorList>
            <person name="Probst A.J."/>
            <person name="Ladd B."/>
            <person name="Jarett J.K."/>
            <person name="Geller-Mcgrath D.E."/>
            <person name="Sieber C.M.K."/>
            <person name="Emerson J.B."/>
            <person name="Anantharaman K."/>
            <person name="Thomas B.C."/>
            <person name="Malmstrom R."/>
            <person name="Stieglmeier M."/>
            <person name="Klingl A."/>
            <person name="Woyke T."/>
            <person name="Ryan C.M."/>
            <person name="Banfield J.F."/>
        </authorList>
    </citation>
    <scope>NUCLEOTIDE SEQUENCE [LARGE SCALE GENOMIC DNA]</scope>
</reference>